<keyword evidence="1" id="KW-0547">Nucleotide-binding</keyword>
<dbReference type="InterPro" id="IPR001650">
    <property type="entry name" value="Helicase_C-like"/>
</dbReference>
<name>A0A4R1K6P9_9BACT</name>
<dbReference type="Proteomes" id="UP000294614">
    <property type="component" value="Unassembled WGS sequence"/>
</dbReference>
<dbReference type="InterPro" id="IPR011545">
    <property type="entry name" value="DEAD/DEAH_box_helicase_dom"/>
</dbReference>
<dbReference type="SUPFAM" id="SSF52540">
    <property type="entry name" value="P-loop containing nucleoside triphosphate hydrolases"/>
    <property type="match status" value="1"/>
</dbReference>
<dbReference type="GO" id="GO:0004386">
    <property type="term" value="F:helicase activity"/>
    <property type="evidence" value="ECO:0007669"/>
    <property type="project" value="UniProtKB-KW"/>
</dbReference>
<organism evidence="6 7">
    <name type="scientific">Seleniivibrio woodruffii</name>
    <dbReference type="NCBI Taxonomy" id="1078050"/>
    <lineage>
        <taxon>Bacteria</taxon>
        <taxon>Pseudomonadati</taxon>
        <taxon>Deferribacterota</taxon>
        <taxon>Deferribacteres</taxon>
        <taxon>Deferribacterales</taxon>
        <taxon>Geovibrionaceae</taxon>
        <taxon>Seleniivibrio</taxon>
    </lineage>
</organism>
<keyword evidence="3 6" id="KW-0347">Helicase</keyword>
<evidence type="ECO:0000313" key="7">
    <source>
        <dbReference type="Proteomes" id="UP000294614"/>
    </source>
</evidence>
<dbReference type="PANTHER" id="PTHR47961">
    <property type="entry name" value="DNA POLYMERASE THETA, PUTATIVE (AFU_ORTHOLOGUE AFUA_1G05260)-RELATED"/>
    <property type="match status" value="1"/>
</dbReference>
<dbReference type="SMART" id="SM00487">
    <property type="entry name" value="DEXDc"/>
    <property type="match status" value="1"/>
</dbReference>
<dbReference type="InterPro" id="IPR050474">
    <property type="entry name" value="Hel308_SKI2-like"/>
</dbReference>
<feature type="domain" description="Helicase C-terminal" evidence="5">
    <location>
        <begin position="297"/>
        <end position="523"/>
    </location>
</feature>
<dbReference type="SMART" id="SM00490">
    <property type="entry name" value="HELICc"/>
    <property type="match status" value="1"/>
</dbReference>
<evidence type="ECO:0000313" key="6">
    <source>
        <dbReference type="EMBL" id="TCK59928.1"/>
    </source>
</evidence>
<dbReference type="PANTHER" id="PTHR47961:SF6">
    <property type="entry name" value="DNA-DIRECTED DNA POLYMERASE"/>
    <property type="match status" value="1"/>
</dbReference>
<evidence type="ECO:0000256" key="1">
    <source>
        <dbReference type="ARBA" id="ARBA00022741"/>
    </source>
</evidence>
<keyword evidence="2" id="KW-0378">Hydrolase</keyword>
<accession>A0A4R1K6P9</accession>
<protein>
    <submittedName>
        <fullName evidence="6">RAD3-like DEAD/DEAH box helicase</fullName>
    </submittedName>
</protein>
<dbReference type="GO" id="GO:0016787">
    <property type="term" value="F:hydrolase activity"/>
    <property type="evidence" value="ECO:0007669"/>
    <property type="project" value="UniProtKB-KW"/>
</dbReference>
<keyword evidence="7" id="KW-1185">Reference proteome</keyword>
<dbReference type="AlphaFoldDB" id="A0A4R1K6P9"/>
<comment type="caution">
    <text evidence="6">The sequence shown here is derived from an EMBL/GenBank/DDBJ whole genome shotgun (WGS) entry which is preliminary data.</text>
</comment>
<dbReference type="InterPro" id="IPR014001">
    <property type="entry name" value="Helicase_ATP-bd"/>
</dbReference>
<evidence type="ECO:0000256" key="2">
    <source>
        <dbReference type="ARBA" id="ARBA00022801"/>
    </source>
</evidence>
<reference evidence="6 7" key="1">
    <citation type="submission" date="2019-03" db="EMBL/GenBank/DDBJ databases">
        <title>Genomic Encyclopedia of Type Strains, Phase IV (KMG-IV): sequencing the most valuable type-strain genomes for metagenomic binning, comparative biology and taxonomic classification.</title>
        <authorList>
            <person name="Goeker M."/>
        </authorList>
    </citation>
    <scope>NUCLEOTIDE SEQUENCE [LARGE SCALE GENOMIC DNA]</scope>
    <source>
        <strain evidence="6 7">DSM 24984</strain>
    </source>
</reference>
<dbReference type="Gene3D" id="3.40.50.300">
    <property type="entry name" value="P-loop containing nucleotide triphosphate hydrolases"/>
    <property type="match status" value="2"/>
</dbReference>
<keyword evidence="4" id="KW-0067">ATP-binding</keyword>
<dbReference type="OrthoDB" id="9815222at2"/>
<dbReference type="InterPro" id="IPR027417">
    <property type="entry name" value="P-loop_NTPase"/>
</dbReference>
<evidence type="ECO:0000256" key="4">
    <source>
        <dbReference type="ARBA" id="ARBA00022840"/>
    </source>
</evidence>
<dbReference type="EMBL" id="SMGG01000005">
    <property type="protein sequence ID" value="TCK59928.1"/>
    <property type="molecule type" value="Genomic_DNA"/>
</dbReference>
<dbReference type="PROSITE" id="PS51194">
    <property type="entry name" value="HELICASE_CTER"/>
    <property type="match status" value="1"/>
</dbReference>
<evidence type="ECO:0000259" key="5">
    <source>
        <dbReference type="PROSITE" id="PS51194"/>
    </source>
</evidence>
<dbReference type="Pfam" id="PF00270">
    <property type="entry name" value="DEAD"/>
    <property type="match status" value="1"/>
</dbReference>
<gene>
    <name evidence="6" type="ORF">C8D98_2097</name>
</gene>
<dbReference type="RefSeq" id="WP_132874077.1">
    <property type="nucleotide sequence ID" value="NZ_SMGG01000005.1"/>
</dbReference>
<proteinExistence type="predicted"/>
<dbReference type="GO" id="GO:0003676">
    <property type="term" value="F:nucleic acid binding"/>
    <property type="evidence" value="ECO:0007669"/>
    <property type="project" value="InterPro"/>
</dbReference>
<evidence type="ECO:0000256" key="3">
    <source>
        <dbReference type="ARBA" id="ARBA00022806"/>
    </source>
</evidence>
<sequence length="781" mass="90119">MLNTALVDLYKDKIDYEQVLEAVLLDMHRNGPVNIHNFEILAHIKLKNPDLFSLYENKIMYLMGLFYKTTEPSSLLEAVYYVFIDTFNEKMGHFYTPTQASINSNIQQNRYYSFSAPTSAGKSHLFRELIKEIEGDIVIVLPSRALIAEYMSKILSIFEDDTSVLVLQFIEDVNRKYARRRIYVITPERGVELFKHLKNLDIKLFLFDEAQISEAGLRGVRFDSFVRRVEKLLPNAKKVFAHPFIENPEAQLLKHNFSASANHSQFLQVSVGKIFIAHSNKSISFFSPYNREFNVNFDEHHLKKVISEGGSLYVYTSKNKIVNQTFMSDFAEYIGLCPEITDKFALGLIDVLKSYIGATDGSKVSNLVRLMKKGIVLHHGSMPLRARLLVENFINNGFARICFATSTLLQGINMPFDIVWIDNFRFEGSEDERSLTMQNLIGRAGRTSQRKNYFDYGFVVVEQKNIETFCDRFLLKPRISDQSLLDSDFTTIDTDYVDIANAIKDDSFNDDLQLTNDQVERLENQNVFNHILYILDHILVNDKPITGSQYYNLGETERKRIKESFKFVYSSHLRRQTLSRAEQSVLSASIPILLWRIQGKSFKEIVSLRHGFLSRGAEVRVIMRQVREQLLSEMDARNTIDKMTIKRSPTASILPNSNLTGGILFPQNTKVTELDYDTLVYDTYDYLDKVIELSLADPLCAALSKYMEKSNDRRALVLSNYIKYGTNDNTEIWLLKYGFTFEDIEWVKDYVDSIDENSINFKPSIEELPANKLGVIKRYVN</sequence>
<dbReference type="GO" id="GO:0005524">
    <property type="term" value="F:ATP binding"/>
    <property type="evidence" value="ECO:0007669"/>
    <property type="project" value="UniProtKB-KW"/>
</dbReference>